<protein>
    <recommendedName>
        <fullName evidence="4">Cellulose-binding protein</fullName>
    </recommendedName>
</protein>
<feature type="signal peptide" evidence="1">
    <location>
        <begin position="1"/>
        <end position="21"/>
    </location>
</feature>
<sequence>MIVRLCPALLFCLLFVSPLLAAEPAAKSKASLGMNLAGPVDWNTELPFVDVFRQSRPWVSQQQGSPWGQGPELALDEHGWVKSLESGCWAESPLCTIQGGHYPSGDFTVLYDGKGKLDFSGAAEVTSEEPGRLTLNVDAGRGGFSLQIRETDKSDYLRNIRVIMPGHVETYEQEPWNPAFLKLWRGVACLRFMDFMHTNDSTISTWAERPTMEDATWSQHGVPLEAMVDLVNRLECDAWFCMPHKADDDYVRRFAAQTKEKLDPQRKVYIEYSNEVWNGQFQQNRYAAEQGQKLGFADKAWEAAWYYTAYRSVEIFQIWQKEFGRQRLVRVLPSQAANPYVAQQILNFRDAAKQADALAIAPYLSMNLSPTGKPSSEEVASWTVDRLLDHAEQHSLPECTKWMEENHQLAAKHKLQLLAYEGGQHFVGVGGGESNEELTKLLHAANSNPRLGEIYAKYFAAWEANGGGIFCYFSSVGSWSKWGSWGALQSLDEDPADSPKYQAIAAWAQKLGQPIGE</sequence>
<proteinExistence type="predicted"/>
<name>A0A9X1SH68_9BACT</name>
<keyword evidence="3" id="KW-1185">Reference proteome</keyword>
<organism evidence="2 3">
    <name type="scientific">Blastopirellula sediminis</name>
    <dbReference type="NCBI Taxonomy" id="2894196"/>
    <lineage>
        <taxon>Bacteria</taxon>
        <taxon>Pseudomonadati</taxon>
        <taxon>Planctomycetota</taxon>
        <taxon>Planctomycetia</taxon>
        <taxon>Pirellulales</taxon>
        <taxon>Pirellulaceae</taxon>
        <taxon>Blastopirellula</taxon>
    </lineage>
</organism>
<evidence type="ECO:0000313" key="2">
    <source>
        <dbReference type="EMBL" id="MCC9629772.1"/>
    </source>
</evidence>
<reference evidence="2" key="1">
    <citation type="submission" date="2021-11" db="EMBL/GenBank/DDBJ databases">
        <title>Genome sequence.</title>
        <authorList>
            <person name="Sun Q."/>
        </authorList>
    </citation>
    <scope>NUCLEOTIDE SEQUENCE</scope>
    <source>
        <strain evidence="2">JC732</strain>
    </source>
</reference>
<keyword evidence="1" id="KW-0732">Signal</keyword>
<gene>
    <name evidence="2" type="ORF">LOC68_15385</name>
</gene>
<dbReference type="RefSeq" id="WP_230220342.1">
    <property type="nucleotide sequence ID" value="NZ_JAJKFT010000010.1"/>
</dbReference>
<dbReference type="EMBL" id="JAJKFT010000010">
    <property type="protein sequence ID" value="MCC9629772.1"/>
    <property type="molecule type" value="Genomic_DNA"/>
</dbReference>
<accession>A0A9X1SH68</accession>
<evidence type="ECO:0008006" key="4">
    <source>
        <dbReference type="Google" id="ProtNLM"/>
    </source>
</evidence>
<dbReference type="Proteomes" id="UP001139103">
    <property type="component" value="Unassembled WGS sequence"/>
</dbReference>
<feature type="chain" id="PRO_5040730032" description="Cellulose-binding protein" evidence="1">
    <location>
        <begin position="22"/>
        <end position="517"/>
    </location>
</feature>
<dbReference type="AlphaFoldDB" id="A0A9X1SH68"/>
<evidence type="ECO:0000313" key="3">
    <source>
        <dbReference type="Proteomes" id="UP001139103"/>
    </source>
</evidence>
<comment type="caution">
    <text evidence="2">The sequence shown here is derived from an EMBL/GenBank/DDBJ whole genome shotgun (WGS) entry which is preliminary data.</text>
</comment>
<evidence type="ECO:0000256" key="1">
    <source>
        <dbReference type="SAM" id="SignalP"/>
    </source>
</evidence>